<keyword evidence="3" id="KW-1185">Reference proteome</keyword>
<dbReference type="eggNOG" id="COG3825">
    <property type="taxonomic scope" value="Bacteria"/>
</dbReference>
<dbReference type="AlphaFoldDB" id="W0E5J2"/>
<dbReference type="RefSeq" id="WP_005223259.1">
    <property type="nucleotide sequence ID" value="NZ_CP007031.1"/>
</dbReference>
<feature type="compositionally biased region" description="Pro residues" evidence="1">
    <location>
        <begin position="89"/>
        <end position="101"/>
    </location>
</feature>
<dbReference type="EMBL" id="CP007031">
    <property type="protein sequence ID" value="AHF04321.1"/>
    <property type="molecule type" value="Genomic_DNA"/>
</dbReference>
<dbReference type="STRING" id="765910.MARPU_11030"/>
<feature type="region of interest" description="Disordered" evidence="1">
    <location>
        <begin position="80"/>
        <end position="118"/>
    </location>
</feature>
<gene>
    <name evidence="2" type="ORF">MARPU_11030</name>
</gene>
<dbReference type="KEGG" id="mpur:MARPU_11030"/>
<dbReference type="PANTHER" id="PTHR39338:SF7">
    <property type="entry name" value="BLL6692 PROTEIN"/>
    <property type="match status" value="1"/>
</dbReference>
<dbReference type="PANTHER" id="PTHR39338">
    <property type="entry name" value="BLL5662 PROTEIN-RELATED"/>
    <property type="match status" value="1"/>
</dbReference>
<sequence length="356" mass="39597">MEPKDLDDLLTALFQRLRAAGVPLGLPELLDARRALEAHRGAAEPRLKRILQLLWCTSAAHNAELEAQLERLLAERPMRTAPTERDETPPSPPSATEPPHPPAEEVPSSPPPQLEPRPMRALMPLPVRAPDMPAPLVDDAMLISADPVSRRSMAYSWHYLRRPVKDGPRDQLDLPATIDRAARQGYFDQPVLERRVTDHSHLVVLLDQGGSMVPFHHLTRELVETLNDAGLGRVDIGYFQNTPAAQVYMDAHRTRPMPLEDLLAECDGDSSILVMSDAGAARGGRDQTRFRASARVLVDLKQRTARLAWLNPVPSQRWAGTTAQLIGAIVDMFPMDEDGFSNAVDRLRGQVGWRPR</sequence>
<reference evidence="2 3" key="1">
    <citation type="submission" date="2013-12" db="EMBL/GenBank/DDBJ databases">
        <authorList>
            <consortium name="DOE Joint Genome Institute"/>
            <person name="Bryant D.A."/>
            <person name="Huntemann M."/>
            <person name="Han J."/>
            <person name="Chen A."/>
            <person name="Kyrpides N."/>
            <person name="Mavromatis K."/>
            <person name="Markowitz V."/>
            <person name="Palaniappan K."/>
            <person name="Ivanova N."/>
            <person name="Schaumberg A."/>
            <person name="Pati A."/>
            <person name="Liolios K."/>
            <person name="Nordberg H.P."/>
            <person name="Cantor M.N."/>
            <person name="Hua S.X."/>
            <person name="Woyke T."/>
        </authorList>
    </citation>
    <scope>NUCLEOTIDE SEQUENCE [LARGE SCALE GENOMIC DNA]</scope>
    <source>
        <strain evidence="2 3">984</strain>
    </source>
</reference>
<evidence type="ECO:0000313" key="3">
    <source>
        <dbReference type="Proteomes" id="UP000005275"/>
    </source>
</evidence>
<proteinExistence type="predicted"/>
<dbReference type="HOGENOM" id="CLU_789492_0_0_6"/>
<organism evidence="2 3">
    <name type="scientific">Marichromatium purpuratum 984</name>
    <dbReference type="NCBI Taxonomy" id="765910"/>
    <lineage>
        <taxon>Bacteria</taxon>
        <taxon>Pseudomonadati</taxon>
        <taxon>Pseudomonadota</taxon>
        <taxon>Gammaproteobacteria</taxon>
        <taxon>Chromatiales</taxon>
        <taxon>Chromatiaceae</taxon>
        <taxon>Marichromatium</taxon>
    </lineage>
</organism>
<dbReference type="Proteomes" id="UP000005275">
    <property type="component" value="Chromosome"/>
</dbReference>
<name>W0E5J2_MARPU</name>
<dbReference type="OrthoDB" id="9764216at2"/>
<protein>
    <submittedName>
        <fullName evidence="2">VWA containing CoxE family protein</fullName>
    </submittedName>
</protein>
<evidence type="ECO:0000256" key="1">
    <source>
        <dbReference type="SAM" id="MobiDB-lite"/>
    </source>
</evidence>
<evidence type="ECO:0000313" key="2">
    <source>
        <dbReference type="EMBL" id="AHF04321.1"/>
    </source>
</evidence>
<accession>W0E5J2</accession>